<proteinExistence type="predicted"/>
<dbReference type="EMBL" id="LR796814">
    <property type="protein sequence ID" value="CAB4167870.1"/>
    <property type="molecule type" value="Genomic_DNA"/>
</dbReference>
<evidence type="ECO:0000313" key="2">
    <source>
        <dbReference type="EMBL" id="CAB4167870.1"/>
    </source>
</evidence>
<name>A0A6J5P7I3_9CAUD</name>
<sequence length="62" mass="7018">MRIETLLQRLETEQAAMAVEAMERPSGKTEFDYGRAVGLYAGLQRAKEVLIETVAEADKREF</sequence>
<accession>A0A6J5P7I3</accession>
<gene>
    <name evidence="1" type="ORF">UFOVP714_72</name>
    <name evidence="2" type="ORF">UFOVP864_61</name>
</gene>
<evidence type="ECO:0000313" key="1">
    <source>
        <dbReference type="EMBL" id="CAB4159222.1"/>
    </source>
</evidence>
<organism evidence="2">
    <name type="scientific">uncultured Caudovirales phage</name>
    <dbReference type="NCBI Taxonomy" id="2100421"/>
    <lineage>
        <taxon>Viruses</taxon>
        <taxon>Duplodnaviria</taxon>
        <taxon>Heunggongvirae</taxon>
        <taxon>Uroviricota</taxon>
        <taxon>Caudoviricetes</taxon>
        <taxon>Peduoviridae</taxon>
        <taxon>Maltschvirus</taxon>
        <taxon>Maltschvirus maltsch</taxon>
    </lineage>
</organism>
<protein>
    <submittedName>
        <fullName evidence="2">Uncharacterized protein</fullName>
    </submittedName>
</protein>
<reference evidence="2" key="1">
    <citation type="submission" date="2020-04" db="EMBL/GenBank/DDBJ databases">
        <authorList>
            <person name="Chiriac C."/>
            <person name="Salcher M."/>
            <person name="Ghai R."/>
            <person name="Kavagutti S V."/>
        </authorList>
    </citation>
    <scope>NUCLEOTIDE SEQUENCE</scope>
</reference>
<dbReference type="EMBL" id="LR796674">
    <property type="protein sequence ID" value="CAB4159222.1"/>
    <property type="molecule type" value="Genomic_DNA"/>
</dbReference>